<dbReference type="EnsemblMetazoa" id="AFUN005380-RA">
    <property type="protein sequence ID" value="AFUN005380-PA"/>
    <property type="gene ID" value="AFUN005380"/>
</dbReference>
<name>A0A182RGM1_ANOFN</name>
<accession>A0A182RGM1</accession>
<dbReference type="VEuPathDB" id="VectorBase:AFUN005380"/>
<protein>
    <submittedName>
        <fullName evidence="1">Uncharacterized protein</fullName>
    </submittedName>
</protein>
<sequence length="90" mass="9948">MLFISSYGYLRTSAIITIIIETNRSDAKASSGSKTFSDDGNYGGVARENLLRPKLAGGRMIKEARTVRYASNTLPVCNQHDEPPKCMQYT</sequence>
<dbReference type="AlphaFoldDB" id="A0A182RGM1"/>
<organism evidence="1">
    <name type="scientific">Anopheles funestus</name>
    <name type="common">African malaria mosquito</name>
    <dbReference type="NCBI Taxonomy" id="62324"/>
    <lineage>
        <taxon>Eukaryota</taxon>
        <taxon>Metazoa</taxon>
        <taxon>Ecdysozoa</taxon>
        <taxon>Arthropoda</taxon>
        <taxon>Hexapoda</taxon>
        <taxon>Insecta</taxon>
        <taxon>Pterygota</taxon>
        <taxon>Neoptera</taxon>
        <taxon>Endopterygota</taxon>
        <taxon>Diptera</taxon>
        <taxon>Nematocera</taxon>
        <taxon>Culicoidea</taxon>
        <taxon>Culicidae</taxon>
        <taxon>Anophelinae</taxon>
        <taxon>Anopheles</taxon>
    </lineage>
</organism>
<proteinExistence type="predicted"/>
<reference evidence="1" key="1">
    <citation type="submission" date="2020-05" db="UniProtKB">
        <authorList>
            <consortium name="EnsemblMetazoa"/>
        </authorList>
    </citation>
    <scope>IDENTIFICATION</scope>
    <source>
        <strain evidence="1">FUMOZ</strain>
    </source>
</reference>
<evidence type="ECO:0000313" key="1">
    <source>
        <dbReference type="EnsemblMetazoa" id="AFUN005380-PA"/>
    </source>
</evidence>